<dbReference type="EMBL" id="QPKB01000002">
    <property type="protein sequence ID" value="RWR77021.1"/>
    <property type="molecule type" value="Genomic_DNA"/>
</dbReference>
<accession>A0A443NES7</accession>
<dbReference type="GO" id="GO:0009451">
    <property type="term" value="P:RNA modification"/>
    <property type="evidence" value="ECO:0007669"/>
    <property type="project" value="InterPro"/>
</dbReference>
<keyword evidence="4" id="KW-1185">Reference proteome</keyword>
<dbReference type="InterPro" id="IPR046960">
    <property type="entry name" value="PPR_At4g14850-like_plant"/>
</dbReference>
<keyword evidence="1" id="KW-0677">Repeat</keyword>
<organism evidence="3 4">
    <name type="scientific">Cinnamomum micranthum f. kanehirae</name>
    <dbReference type="NCBI Taxonomy" id="337451"/>
    <lineage>
        <taxon>Eukaryota</taxon>
        <taxon>Viridiplantae</taxon>
        <taxon>Streptophyta</taxon>
        <taxon>Embryophyta</taxon>
        <taxon>Tracheophyta</taxon>
        <taxon>Spermatophyta</taxon>
        <taxon>Magnoliopsida</taxon>
        <taxon>Magnoliidae</taxon>
        <taxon>Laurales</taxon>
        <taxon>Lauraceae</taxon>
        <taxon>Cinnamomum</taxon>
    </lineage>
</organism>
<dbReference type="NCBIfam" id="TIGR00756">
    <property type="entry name" value="PPR"/>
    <property type="match status" value="2"/>
</dbReference>
<dbReference type="InterPro" id="IPR011990">
    <property type="entry name" value="TPR-like_helical_dom_sf"/>
</dbReference>
<evidence type="ECO:0000313" key="3">
    <source>
        <dbReference type="EMBL" id="RWR77021.1"/>
    </source>
</evidence>
<feature type="repeat" description="PPR" evidence="2">
    <location>
        <begin position="101"/>
        <end position="135"/>
    </location>
</feature>
<dbReference type="OrthoDB" id="185373at2759"/>
<evidence type="ECO:0000313" key="4">
    <source>
        <dbReference type="Proteomes" id="UP000283530"/>
    </source>
</evidence>
<evidence type="ECO:0000256" key="2">
    <source>
        <dbReference type="PROSITE-ProRule" id="PRU00708"/>
    </source>
</evidence>
<dbReference type="FunFam" id="1.25.40.10:FF:000442">
    <property type="entry name" value="Pentatricopeptide repeat-containing protein At3g49710"/>
    <property type="match status" value="1"/>
</dbReference>
<gene>
    <name evidence="3" type="ORF">CKAN_00549400</name>
</gene>
<dbReference type="Pfam" id="PF01535">
    <property type="entry name" value="PPR"/>
    <property type="match status" value="2"/>
</dbReference>
<name>A0A443NES7_9MAGN</name>
<dbReference type="InterPro" id="IPR002885">
    <property type="entry name" value="PPR_rpt"/>
</dbReference>
<dbReference type="PANTHER" id="PTHR47926:SF342">
    <property type="entry name" value="TETRATRICOPEPTIDE-LIKE HELICAL DOMAIN-CONTAINING PROTEIN-RELATED"/>
    <property type="match status" value="1"/>
</dbReference>
<dbReference type="PANTHER" id="PTHR47926">
    <property type="entry name" value="PENTATRICOPEPTIDE REPEAT-CONTAINING PROTEIN"/>
    <property type="match status" value="1"/>
</dbReference>
<dbReference type="PROSITE" id="PS51375">
    <property type="entry name" value="PPR"/>
    <property type="match status" value="2"/>
</dbReference>
<reference evidence="3 4" key="1">
    <citation type="journal article" date="2019" name="Nat. Plants">
        <title>Stout camphor tree genome fills gaps in understanding of flowering plant genome evolution.</title>
        <authorList>
            <person name="Chaw S.M."/>
            <person name="Liu Y.C."/>
            <person name="Wu Y.W."/>
            <person name="Wang H.Y."/>
            <person name="Lin C.I."/>
            <person name="Wu C.S."/>
            <person name="Ke H.M."/>
            <person name="Chang L.Y."/>
            <person name="Hsu C.Y."/>
            <person name="Yang H.T."/>
            <person name="Sudianto E."/>
            <person name="Hsu M.H."/>
            <person name="Wu K.P."/>
            <person name="Wang L.N."/>
            <person name="Leebens-Mack J.H."/>
            <person name="Tsai I.J."/>
        </authorList>
    </citation>
    <scope>NUCLEOTIDE SEQUENCE [LARGE SCALE GENOMIC DNA]</scope>
    <source>
        <strain evidence="4">cv. Chaw 1501</strain>
        <tissue evidence="3">Young leaves</tissue>
    </source>
</reference>
<dbReference type="Gene3D" id="1.25.40.10">
    <property type="entry name" value="Tetratricopeptide repeat domain"/>
    <property type="match status" value="1"/>
</dbReference>
<protein>
    <submittedName>
        <fullName evidence="3">Putative pentatricopeptide repeat-containing protein</fullName>
    </submittedName>
</protein>
<proteinExistence type="predicted"/>
<comment type="caution">
    <text evidence="3">The sequence shown here is derived from an EMBL/GenBank/DDBJ whole genome shotgun (WGS) entry which is preliminary data.</text>
</comment>
<dbReference type="AlphaFoldDB" id="A0A443NES7"/>
<evidence type="ECO:0000256" key="1">
    <source>
        <dbReference type="ARBA" id="ARBA00022737"/>
    </source>
</evidence>
<sequence>MSSLSNHYSSLLKFCCESHNQIQAKRLHCIIIKALIYRDTFLSNNLISTYYKLNNLRYAHRVFDQIPQPNLFSWNTLLSAYSKSGNLPNMIDVFDRMPVRDGVSWNAIISGYSSYGFLGDSVRAYKLMLEEGESPNRITFSTMLILSSGRSLVDLGRQIHCQITKFGFESYVFVGSPLVYMYSKAGAY</sequence>
<feature type="repeat" description="PPR" evidence="2">
    <location>
        <begin position="70"/>
        <end position="100"/>
    </location>
</feature>
<dbReference type="Proteomes" id="UP000283530">
    <property type="component" value="Unassembled WGS sequence"/>
</dbReference>
<dbReference type="GO" id="GO:0003723">
    <property type="term" value="F:RNA binding"/>
    <property type="evidence" value="ECO:0007669"/>
    <property type="project" value="InterPro"/>
</dbReference>
<dbReference type="STRING" id="337451.A0A443NES7"/>